<comment type="cofactor">
    <cofactor evidence="11">
        <name>FAD</name>
        <dbReference type="ChEBI" id="CHEBI:57692"/>
    </cofactor>
    <text evidence="11">Binds 1 FAD per subunit.</text>
</comment>
<reference evidence="14" key="1">
    <citation type="submission" date="2021-02" db="EMBL/GenBank/DDBJ databases">
        <authorList>
            <person name="Dougan E. K."/>
            <person name="Rhodes N."/>
            <person name="Thang M."/>
            <person name="Chan C."/>
        </authorList>
    </citation>
    <scope>NUCLEOTIDE SEQUENCE</scope>
</reference>
<keyword evidence="5 11" id="KW-0285">Flavoprotein</keyword>
<comment type="catalytic activity">
    <reaction evidence="10 11">
        <text>protoporphyrinogen IX + 3 O2 = protoporphyrin IX + 3 H2O2</text>
        <dbReference type="Rhea" id="RHEA:25576"/>
        <dbReference type="ChEBI" id="CHEBI:15379"/>
        <dbReference type="ChEBI" id="CHEBI:16240"/>
        <dbReference type="ChEBI" id="CHEBI:57306"/>
        <dbReference type="ChEBI" id="CHEBI:57307"/>
        <dbReference type="EC" id="1.3.3.4"/>
    </reaction>
</comment>
<evidence type="ECO:0000313" key="15">
    <source>
        <dbReference type="Proteomes" id="UP000654075"/>
    </source>
</evidence>
<keyword evidence="8 11" id="KW-0350">Heme biosynthesis</keyword>
<dbReference type="PANTHER" id="PTHR42923:SF3">
    <property type="entry name" value="PROTOPORPHYRINOGEN OXIDASE"/>
    <property type="match status" value="1"/>
</dbReference>
<comment type="caution">
    <text evidence="14">The sequence shown here is derived from an EMBL/GenBank/DDBJ whole genome shotgun (WGS) entry which is preliminary data.</text>
</comment>
<evidence type="ECO:0000256" key="8">
    <source>
        <dbReference type="ARBA" id="ARBA00023133"/>
    </source>
</evidence>
<proteinExistence type="inferred from homology"/>
<dbReference type="GO" id="GO:0006782">
    <property type="term" value="P:protoporphyrinogen IX biosynthetic process"/>
    <property type="evidence" value="ECO:0007669"/>
    <property type="project" value="UniProtKB-UniRule"/>
</dbReference>
<feature type="region of interest" description="Disordered" evidence="12">
    <location>
        <begin position="505"/>
        <end position="540"/>
    </location>
</feature>
<gene>
    <name evidence="14" type="ORF">PGLA1383_LOCUS6691</name>
</gene>
<keyword evidence="15" id="KW-1185">Reference proteome</keyword>
<dbReference type="OrthoDB" id="419752at2759"/>
<evidence type="ECO:0000313" key="14">
    <source>
        <dbReference type="EMBL" id="CAE8587864.1"/>
    </source>
</evidence>
<accession>A0A813DJ01</accession>
<evidence type="ECO:0000256" key="3">
    <source>
        <dbReference type="ARBA" id="ARBA00010551"/>
    </source>
</evidence>
<feature type="domain" description="Amine oxidase" evidence="13">
    <location>
        <begin position="16"/>
        <end position="455"/>
    </location>
</feature>
<evidence type="ECO:0000259" key="13">
    <source>
        <dbReference type="Pfam" id="PF01593"/>
    </source>
</evidence>
<dbReference type="NCBIfam" id="TIGR00562">
    <property type="entry name" value="proto_IX_ox"/>
    <property type="match status" value="1"/>
</dbReference>
<evidence type="ECO:0000256" key="1">
    <source>
        <dbReference type="ARBA" id="ARBA00002600"/>
    </source>
</evidence>
<dbReference type="GO" id="GO:0004729">
    <property type="term" value="F:oxygen-dependent protoporphyrinogen oxidase activity"/>
    <property type="evidence" value="ECO:0007669"/>
    <property type="project" value="UniProtKB-UniRule"/>
</dbReference>
<evidence type="ECO:0000256" key="2">
    <source>
        <dbReference type="ARBA" id="ARBA00005073"/>
    </source>
</evidence>
<sequence length="540" mass="58305">MAAELVPRFCILGGGVSGLTTAFFLQRSFPHARITLVEAASRLGGLVKSAKGSSGVLEQGFHSSVLVNRNGREALGLAKLLKLEDEVVSANIEASSRRHLFLHGRVQYFPRSQHVLQYCPALLAEPLWPRGNSEDESVHAFVARRTSRAIADRLADPVCRGQLAGDARTLSVRTCFPRLWFNERRFRSVFLGAAASTFLAYQRRSWLALDWLDPLLQRISTGGRCYSFQHGMGSVVTALEEKLKNPSPGTRPADLLLGVSAHRLQRPASPSPGTEDGAAEVSLSDGRVIHADCVIAALPPSELSSLLGSSGLDVAGAEPAGGSLCDILKGIHHESVAVVNISFNSDVLKAKRLKGAGYFVGSLEGQEPVLGMSWDSQLFPQQQGSGSKEGTAPNTTLTVYLGAWEGFGEAAAVAREAVRTQLGVEDEPSEVTATLWPEAVPQYEVGHHQRLKAISASRIRHLPWLQVAGPGYFGTRNVADEIVDARELADSLTRRFARFPSLLENETEEDSAQRFGGGFDAEPHASADWNGRGPRDTMAE</sequence>
<dbReference type="SUPFAM" id="SSF54373">
    <property type="entry name" value="FAD-linked reductases, C-terminal domain"/>
    <property type="match status" value="1"/>
</dbReference>
<evidence type="ECO:0000256" key="5">
    <source>
        <dbReference type="ARBA" id="ARBA00022630"/>
    </source>
</evidence>
<dbReference type="SUPFAM" id="SSF51905">
    <property type="entry name" value="FAD/NAD(P)-binding domain"/>
    <property type="match status" value="1"/>
</dbReference>
<dbReference type="OMA" id="EHNQAVQ"/>
<evidence type="ECO:0000256" key="12">
    <source>
        <dbReference type="SAM" id="MobiDB-lite"/>
    </source>
</evidence>
<dbReference type="Gene3D" id="3.50.50.60">
    <property type="entry name" value="FAD/NAD(P)-binding domain"/>
    <property type="match status" value="1"/>
</dbReference>
<dbReference type="InterPro" id="IPR036188">
    <property type="entry name" value="FAD/NAD-bd_sf"/>
</dbReference>
<dbReference type="InterPro" id="IPR002937">
    <property type="entry name" value="Amino_oxidase"/>
</dbReference>
<dbReference type="AlphaFoldDB" id="A0A813DJ01"/>
<keyword evidence="7 11" id="KW-0560">Oxidoreductase</keyword>
<comment type="pathway">
    <text evidence="2 11">Porphyrin-containing compound metabolism; protoporphyrin-IX biosynthesis; protoporphyrin-IX from protoporphyrinogen-IX: step 1/1.</text>
</comment>
<evidence type="ECO:0000256" key="11">
    <source>
        <dbReference type="RuleBase" id="RU367069"/>
    </source>
</evidence>
<name>A0A813DJ01_POLGL</name>
<dbReference type="PANTHER" id="PTHR42923">
    <property type="entry name" value="PROTOPORPHYRINOGEN OXIDASE"/>
    <property type="match status" value="1"/>
</dbReference>
<keyword evidence="9 11" id="KW-0627">Porphyrin biosynthesis</keyword>
<protein>
    <recommendedName>
        <fullName evidence="4 11">Protoporphyrinogen oxidase</fullName>
        <ecNumber evidence="4 11">1.3.3.4</ecNumber>
    </recommendedName>
</protein>
<organism evidence="14 15">
    <name type="scientific">Polarella glacialis</name>
    <name type="common">Dinoflagellate</name>
    <dbReference type="NCBI Taxonomy" id="89957"/>
    <lineage>
        <taxon>Eukaryota</taxon>
        <taxon>Sar</taxon>
        <taxon>Alveolata</taxon>
        <taxon>Dinophyceae</taxon>
        <taxon>Suessiales</taxon>
        <taxon>Suessiaceae</taxon>
        <taxon>Polarella</taxon>
    </lineage>
</organism>
<evidence type="ECO:0000256" key="4">
    <source>
        <dbReference type="ARBA" id="ARBA00012867"/>
    </source>
</evidence>
<evidence type="ECO:0000256" key="6">
    <source>
        <dbReference type="ARBA" id="ARBA00022827"/>
    </source>
</evidence>
<keyword evidence="6 11" id="KW-0274">FAD</keyword>
<dbReference type="UniPathway" id="UPA00251">
    <property type="reaction ID" value="UER00324"/>
</dbReference>
<dbReference type="EC" id="1.3.3.4" evidence="4 11"/>
<dbReference type="EMBL" id="CAJNNV010002792">
    <property type="protein sequence ID" value="CAE8587864.1"/>
    <property type="molecule type" value="Genomic_DNA"/>
</dbReference>
<comment type="similarity">
    <text evidence="3 11">Belongs to the protoporphyrinogen/coproporphyrinogen oxidase family. Protoporphyrinogen oxidase subfamily.</text>
</comment>
<dbReference type="Proteomes" id="UP000654075">
    <property type="component" value="Unassembled WGS sequence"/>
</dbReference>
<evidence type="ECO:0000256" key="10">
    <source>
        <dbReference type="ARBA" id="ARBA00047554"/>
    </source>
</evidence>
<dbReference type="GO" id="GO:0005743">
    <property type="term" value="C:mitochondrial inner membrane"/>
    <property type="evidence" value="ECO:0007669"/>
    <property type="project" value="UniProtKB-SubCell"/>
</dbReference>
<comment type="subcellular location">
    <subcellularLocation>
        <location evidence="11">Mitochondrion inner membrane</location>
    </subcellularLocation>
</comment>
<comment type="function">
    <text evidence="1 11">Catalyzes the 6-electron oxidation of protoporphyrinogen-IX to form protoporphyrin-IX.</text>
</comment>
<evidence type="ECO:0000256" key="7">
    <source>
        <dbReference type="ARBA" id="ARBA00023002"/>
    </source>
</evidence>
<dbReference type="InterPro" id="IPR050464">
    <property type="entry name" value="Zeta_carotene_desat/Oxidored"/>
</dbReference>
<dbReference type="InterPro" id="IPR004572">
    <property type="entry name" value="Protoporphyrinogen_oxidase"/>
</dbReference>
<dbReference type="Pfam" id="PF01593">
    <property type="entry name" value="Amino_oxidase"/>
    <property type="match status" value="1"/>
</dbReference>
<evidence type="ECO:0000256" key="9">
    <source>
        <dbReference type="ARBA" id="ARBA00023244"/>
    </source>
</evidence>